<organism evidence="7 8">
    <name type="scientific">Gordonia crocea</name>
    <dbReference type="NCBI Taxonomy" id="589162"/>
    <lineage>
        <taxon>Bacteria</taxon>
        <taxon>Bacillati</taxon>
        <taxon>Actinomycetota</taxon>
        <taxon>Actinomycetes</taxon>
        <taxon>Mycobacteriales</taxon>
        <taxon>Gordoniaceae</taxon>
        <taxon>Gordonia</taxon>
    </lineage>
</organism>
<dbReference type="InterPro" id="IPR023981">
    <property type="entry name" value="MftF"/>
</dbReference>
<proteinExistence type="inferred from homology"/>
<dbReference type="OrthoDB" id="5243838at2"/>
<dbReference type="PANTHER" id="PTHR43179:SF12">
    <property type="entry name" value="GALACTOFURANOSYLTRANSFERASE GLFT2"/>
    <property type="match status" value="1"/>
</dbReference>
<dbReference type="Pfam" id="PF00535">
    <property type="entry name" value="Glycos_transf_2"/>
    <property type="match status" value="1"/>
</dbReference>
<evidence type="ECO:0000313" key="8">
    <source>
        <dbReference type="Proteomes" id="UP000444980"/>
    </source>
</evidence>
<feature type="domain" description="Glycosyltransferase 2-like" evidence="6">
    <location>
        <begin position="185"/>
        <end position="352"/>
    </location>
</feature>
<reference evidence="8" key="1">
    <citation type="submission" date="2019-06" db="EMBL/GenBank/DDBJ databases">
        <title>Gordonia isolated from sludge of a wastewater treatment plant.</title>
        <authorList>
            <person name="Tamura T."/>
            <person name="Aoyama K."/>
            <person name="Kang Y."/>
            <person name="Saito S."/>
            <person name="Akiyama N."/>
            <person name="Yazawa K."/>
            <person name="Gonoi T."/>
            <person name="Mikami Y."/>
        </authorList>
    </citation>
    <scope>NUCLEOTIDE SEQUENCE [LARGE SCALE GENOMIC DNA]</scope>
    <source>
        <strain evidence="8">NBRC 107697</strain>
    </source>
</reference>
<dbReference type="InterPro" id="IPR029044">
    <property type="entry name" value="Nucleotide-diphossugar_trans"/>
</dbReference>
<name>A0A7I9V2J6_9ACTN</name>
<evidence type="ECO:0000256" key="2">
    <source>
        <dbReference type="ARBA" id="ARBA00006739"/>
    </source>
</evidence>
<dbReference type="GO" id="GO:0016757">
    <property type="term" value="F:glycosyltransferase activity"/>
    <property type="evidence" value="ECO:0007669"/>
    <property type="project" value="UniProtKB-KW"/>
</dbReference>
<comment type="caution">
    <text evidence="7">The sequence shown here is derived from an EMBL/GenBank/DDBJ whole genome shotgun (WGS) entry which is preliminary data.</text>
</comment>
<accession>A0A7I9V2J6</accession>
<dbReference type="Gene3D" id="3.90.550.10">
    <property type="entry name" value="Spore Coat Polysaccharide Biosynthesis Protein SpsA, Chain A"/>
    <property type="match status" value="1"/>
</dbReference>
<dbReference type="Proteomes" id="UP000444980">
    <property type="component" value="Unassembled WGS sequence"/>
</dbReference>
<dbReference type="RefSeq" id="WP_161928669.1">
    <property type="nucleotide sequence ID" value="NZ_BJOU01000019.1"/>
</dbReference>
<evidence type="ECO:0000256" key="3">
    <source>
        <dbReference type="ARBA" id="ARBA00022676"/>
    </source>
</evidence>
<sequence>MTEPNTVLPSGFQVQIDRRSARGDWTHIVGGSPTRLLRMSARAVSMIDEDGRITVRDNDSGALARKLLDSDVAHPRPMFGPHIDEVTVVIPVRDNQSGIDRLLAALPDDVPVVVVDDGSAVPVHVPEGVVVARFETSRGPAAARNHGAALVESEFVAFLDSDVVPHHTGDPKSASAEQGPCGEWLAALMAHFSDPAVGLVAPRIVGLPVSRPSVVERYEAGFSSLDMGPREASVRPGSRVAYVPSAAMVVRRSAFPGFDEDLRVAEDVDLCWRMSAAGWRLRYDPIVRVAHEHRSTLPALLGRRRFYGTGAALLADRHDRKAAPLAMRIPTALAVVALLTRTRLGLIVAVACAGFAGWTVRQRLGAMPQRERVAAELTAASVGHGLIQAGGAVCRHYWPVALIAALLSGRLRLLWLQMAVADALVAWLRTAFAERRIPDVDPMSFFVLRRLDDLAYGTGLWQGALRDHDATALMPVLA</sequence>
<evidence type="ECO:0000256" key="1">
    <source>
        <dbReference type="ARBA" id="ARBA00004776"/>
    </source>
</evidence>
<comment type="similarity">
    <text evidence="2">Belongs to the glycosyltransferase 2 family.</text>
</comment>
<keyword evidence="8" id="KW-1185">Reference proteome</keyword>
<dbReference type="NCBIfam" id="TIGR03965">
    <property type="entry name" value="mycofact_glyco"/>
    <property type="match status" value="1"/>
</dbReference>
<dbReference type="AlphaFoldDB" id="A0A7I9V2J6"/>
<evidence type="ECO:0000259" key="5">
    <source>
        <dbReference type="Pfam" id="PF00535"/>
    </source>
</evidence>
<keyword evidence="3" id="KW-0328">Glycosyltransferase</keyword>
<protein>
    <submittedName>
        <fullName evidence="7">Putative glycosyltransferase</fullName>
    </submittedName>
</protein>
<feature type="domain" description="Glycosyltransferase 2-like" evidence="5">
    <location>
        <begin position="87"/>
        <end position="166"/>
    </location>
</feature>
<dbReference type="EMBL" id="BJOU01000019">
    <property type="protein sequence ID" value="GED99391.1"/>
    <property type="molecule type" value="Genomic_DNA"/>
</dbReference>
<comment type="pathway">
    <text evidence="1">Cell wall biogenesis; cell wall polysaccharide biosynthesis.</text>
</comment>
<dbReference type="Pfam" id="PF13632">
    <property type="entry name" value="Glyco_trans_2_3"/>
    <property type="match status" value="1"/>
</dbReference>
<gene>
    <name evidence="7" type="ORF">nbrc107697_34300</name>
</gene>
<dbReference type="InterPro" id="IPR001173">
    <property type="entry name" value="Glyco_trans_2-like"/>
</dbReference>
<evidence type="ECO:0000259" key="6">
    <source>
        <dbReference type="Pfam" id="PF13632"/>
    </source>
</evidence>
<keyword evidence="4 7" id="KW-0808">Transferase</keyword>
<dbReference type="SUPFAM" id="SSF53448">
    <property type="entry name" value="Nucleotide-diphospho-sugar transferases"/>
    <property type="match status" value="1"/>
</dbReference>
<evidence type="ECO:0000256" key="4">
    <source>
        <dbReference type="ARBA" id="ARBA00022679"/>
    </source>
</evidence>
<evidence type="ECO:0000313" key="7">
    <source>
        <dbReference type="EMBL" id="GED99391.1"/>
    </source>
</evidence>
<dbReference type="PANTHER" id="PTHR43179">
    <property type="entry name" value="RHAMNOSYLTRANSFERASE WBBL"/>
    <property type="match status" value="1"/>
</dbReference>